<dbReference type="GeneID" id="93345886"/>
<proteinExistence type="predicted"/>
<evidence type="ECO:0008006" key="3">
    <source>
        <dbReference type="Google" id="ProtNLM"/>
    </source>
</evidence>
<evidence type="ECO:0000313" key="1">
    <source>
        <dbReference type="EMBL" id="SUA69627.1"/>
    </source>
</evidence>
<dbReference type="EMBL" id="UGSC01000001">
    <property type="protein sequence ID" value="SUA69627.1"/>
    <property type="molecule type" value="Genomic_DNA"/>
</dbReference>
<accession>A0A378XZU6</accession>
<organism evidence="1 2">
    <name type="scientific">Paenibacillus polymyxa</name>
    <name type="common">Bacillus polymyxa</name>
    <dbReference type="NCBI Taxonomy" id="1406"/>
    <lineage>
        <taxon>Bacteria</taxon>
        <taxon>Bacillati</taxon>
        <taxon>Bacillota</taxon>
        <taxon>Bacilli</taxon>
        <taxon>Bacillales</taxon>
        <taxon>Paenibacillaceae</taxon>
        <taxon>Paenibacillus</taxon>
    </lineage>
</organism>
<dbReference type="AlphaFoldDB" id="A0A378XZU6"/>
<sequence>MLFITKKLIDKLAEPHRESDMLICYSTPQSFSAYTSRAILLLNNDRIIMLFLNLFSTKVVQKVEFEVADLQEQKYHSGLLSSVIWSFNINGQHWRFSIMRKILPLGSMQRNFLNFLQQNILN</sequence>
<evidence type="ECO:0000313" key="2">
    <source>
        <dbReference type="Proteomes" id="UP000254400"/>
    </source>
</evidence>
<name>A0A378XZU6_PAEPO</name>
<dbReference type="Proteomes" id="UP000254400">
    <property type="component" value="Unassembled WGS sequence"/>
</dbReference>
<protein>
    <recommendedName>
        <fullName evidence="3">YokE-like PH domain-containing protein</fullName>
    </recommendedName>
</protein>
<gene>
    <name evidence="1" type="ORF">NCTC10343_02489</name>
</gene>
<dbReference type="RefSeq" id="WP_019687187.1">
    <property type="nucleotide sequence ID" value="NZ_CP036496.1"/>
</dbReference>
<reference evidence="1 2" key="1">
    <citation type="submission" date="2018-06" db="EMBL/GenBank/DDBJ databases">
        <authorList>
            <consortium name="Pathogen Informatics"/>
            <person name="Doyle S."/>
        </authorList>
    </citation>
    <scope>NUCLEOTIDE SEQUENCE [LARGE SCALE GENOMIC DNA]</scope>
    <source>
        <strain evidence="1 2">NCTC10343</strain>
    </source>
</reference>